<reference evidence="2 3" key="1">
    <citation type="submission" date="2018-10" db="EMBL/GenBank/DDBJ databases">
        <title>Sequencing the genomes of 1000 actinobacteria strains.</title>
        <authorList>
            <person name="Klenk H.-P."/>
        </authorList>
    </citation>
    <scope>NUCLEOTIDE SEQUENCE [LARGE SCALE GENOMIC DNA]</scope>
    <source>
        <strain evidence="2 3">DSM 44343</strain>
    </source>
</reference>
<feature type="region of interest" description="Disordered" evidence="1">
    <location>
        <begin position="1"/>
        <end position="34"/>
    </location>
</feature>
<dbReference type="AlphaFoldDB" id="A0A495K168"/>
<evidence type="ECO:0000313" key="3">
    <source>
        <dbReference type="Proteomes" id="UP000274762"/>
    </source>
</evidence>
<gene>
    <name evidence="2" type="ORF">DFJ75_1023</name>
</gene>
<protein>
    <submittedName>
        <fullName evidence="2">Uncharacterized protein</fullName>
    </submittedName>
</protein>
<organism evidence="2 3">
    <name type="scientific">Williamsia marianensis</name>
    <dbReference type="NCBI Taxonomy" id="85044"/>
    <lineage>
        <taxon>Bacteria</taxon>
        <taxon>Bacillati</taxon>
        <taxon>Actinomycetota</taxon>
        <taxon>Actinomycetes</taxon>
        <taxon>Mycobacteriales</taxon>
        <taxon>Nocardiaceae</taxon>
        <taxon>Williamsia</taxon>
    </lineage>
</organism>
<dbReference type="EMBL" id="RBKV01000001">
    <property type="protein sequence ID" value="RKR94232.1"/>
    <property type="molecule type" value="Genomic_DNA"/>
</dbReference>
<sequence>MHPERAPRTAPDAQLDEPFATSSDHCSQSSPHSATVMRIPLGSLYSEAI</sequence>
<evidence type="ECO:0000313" key="2">
    <source>
        <dbReference type="EMBL" id="RKR94232.1"/>
    </source>
</evidence>
<accession>A0A495K168</accession>
<feature type="compositionally biased region" description="Low complexity" evidence="1">
    <location>
        <begin position="22"/>
        <end position="33"/>
    </location>
</feature>
<comment type="caution">
    <text evidence="2">The sequence shown here is derived from an EMBL/GenBank/DDBJ whole genome shotgun (WGS) entry which is preliminary data.</text>
</comment>
<dbReference type="Proteomes" id="UP000274762">
    <property type="component" value="Unassembled WGS sequence"/>
</dbReference>
<proteinExistence type="predicted"/>
<name>A0A495K168_WILMA</name>
<evidence type="ECO:0000256" key="1">
    <source>
        <dbReference type="SAM" id="MobiDB-lite"/>
    </source>
</evidence>